<dbReference type="AlphaFoldDB" id="A0A1E5WM69"/>
<sequence>MLRDDAAMSSVRPGGRGGEGASSTGNDEIVRLALSIVQEAKAVRHNRAEIQLLVQFVQQIADLMQQPQSSELSRDPDTRAMVSSLKEYLLEASRIVSHNEQHRKNKKMAQAFLCGVDGGYYWQQTDYILKVAYRVEYYVQVLPVITMRQMFA</sequence>
<proteinExistence type="predicted"/>
<protein>
    <submittedName>
        <fullName evidence="2">Uncharacterized protein</fullName>
    </submittedName>
</protein>
<dbReference type="PANTHER" id="PTHR35832">
    <property type="entry name" value="OS12G0248400 PROTEIN-RELATED"/>
    <property type="match status" value="1"/>
</dbReference>
<dbReference type="EMBL" id="LWDX02001716">
    <property type="protein sequence ID" value="OEL38458.1"/>
    <property type="molecule type" value="Genomic_DNA"/>
</dbReference>
<dbReference type="InterPro" id="IPR036537">
    <property type="entry name" value="Adaptor_Cbl_N_dom_sf"/>
</dbReference>
<dbReference type="Proteomes" id="UP000095767">
    <property type="component" value="Unassembled WGS sequence"/>
</dbReference>
<feature type="region of interest" description="Disordered" evidence="1">
    <location>
        <begin position="1"/>
        <end position="24"/>
    </location>
</feature>
<dbReference type="OrthoDB" id="672239at2759"/>
<evidence type="ECO:0000313" key="3">
    <source>
        <dbReference type="Proteomes" id="UP000095767"/>
    </source>
</evidence>
<comment type="caution">
    <text evidence="2">The sequence shown here is derived from an EMBL/GenBank/DDBJ whole genome shotgun (WGS) entry which is preliminary data.</text>
</comment>
<dbReference type="PANTHER" id="PTHR35832:SF10">
    <property type="entry name" value="OS06G0314501 PROTEIN"/>
    <property type="match status" value="1"/>
</dbReference>
<keyword evidence="3" id="KW-1185">Reference proteome</keyword>
<organism evidence="2 3">
    <name type="scientific">Dichanthelium oligosanthes</name>
    <dbReference type="NCBI Taxonomy" id="888268"/>
    <lineage>
        <taxon>Eukaryota</taxon>
        <taxon>Viridiplantae</taxon>
        <taxon>Streptophyta</taxon>
        <taxon>Embryophyta</taxon>
        <taxon>Tracheophyta</taxon>
        <taxon>Spermatophyta</taxon>
        <taxon>Magnoliopsida</taxon>
        <taxon>Liliopsida</taxon>
        <taxon>Poales</taxon>
        <taxon>Poaceae</taxon>
        <taxon>PACMAD clade</taxon>
        <taxon>Panicoideae</taxon>
        <taxon>Panicodae</taxon>
        <taxon>Paniceae</taxon>
        <taxon>Dichantheliinae</taxon>
        <taxon>Dichanthelium</taxon>
    </lineage>
</organism>
<dbReference type="GO" id="GO:0007166">
    <property type="term" value="P:cell surface receptor signaling pathway"/>
    <property type="evidence" value="ECO:0007669"/>
    <property type="project" value="InterPro"/>
</dbReference>
<evidence type="ECO:0000313" key="2">
    <source>
        <dbReference type="EMBL" id="OEL38458.1"/>
    </source>
</evidence>
<reference evidence="2 3" key="1">
    <citation type="submission" date="2016-09" db="EMBL/GenBank/DDBJ databases">
        <title>The draft genome of Dichanthelium oligosanthes: A C3 panicoid grass species.</title>
        <authorList>
            <person name="Studer A.J."/>
            <person name="Schnable J.C."/>
            <person name="Brutnell T.P."/>
        </authorList>
    </citation>
    <scope>NUCLEOTIDE SEQUENCE [LARGE SCALE GENOMIC DNA]</scope>
    <source>
        <strain evidence="3">cv. Kellogg 1175</strain>
        <tissue evidence="2">Leaf</tissue>
    </source>
</reference>
<gene>
    <name evidence="2" type="ORF">BAE44_0000523</name>
</gene>
<dbReference type="Gene3D" id="1.20.930.20">
    <property type="entry name" value="Adaptor protein Cbl, N-terminal domain"/>
    <property type="match status" value="1"/>
</dbReference>
<evidence type="ECO:0000256" key="1">
    <source>
        <dbReference type="SAM" id="MobiDB-lite"/>
    </source>
</evidence>
<name>A0A1E5WM69_9POAL</name>
<accession>A0A1E5WM69</accession>